<sequence length="2691" mass="308718">MNKKGSGKIGSSNLPTPTMSRGILSNLRGNGNTDLKKTQSAEDIPKQTGSKSPASGMRRAVSPGEVRRKSLLSPVRPFSQASGPQSNQGVRYITEDLIMKIAKVDNFDSIATLNLTLSKEGGKKIKYIENLDKLRKLQTLVLSYNIIEKMERMDKLLRLRDLNLSNNMIVKIEGIENLISLQSLNVNDNQIEHIPQWLPKKLKALRKFRIARNKLASLNEVCKLKPLPDLVHLDVAGNPFSDLAHCTLYIVFHIRTIQILDGQSVDDTFRKRAQERFALDEVEQLEKKLEEGEIKYKKLETSHSKSLQERSIQETSHNQFISKERDLLEKMKHLEQELAAKDDLLRKKTSDLNKASQKHYQLEQELAFYKIDSKFDSLYEAPRLQADSADDSSDLQESPYIGKARFRANKFAQEISVTASPQKAQLHNLQSPQAGGQHSITSPVKDQIQKVLDIDLERKQAEVQKTEEKLKALQSDLSNTEKKLLNATVELKKLAPDRFTPEPFRDDSKYKIRQRLARKMQRVNELRDSSTQMETAIDRKHAQITHDKNDLDKLKSQLKAMDENNPNYERKHKEMLDKESQVSVSAQKESQLKQQLEETRSNINQETADIKKLEQQLTADQIEQNEELRQELDDIVSGLAVHLENVKGQSHRYQQDIEMLSQEKQGLEEKIRHIETNLHKVEAEANNARRMQARLTELEDSLRKTEDLNSTLQEQMHRSKQSHPELQERLQKAENEAQELRQTLIDTEKTAEAERKVMQKQLQLEKERAEKMTQKIQDVNRQELETKKLMSQLEAAKALNAGLRDQVDEFRHKQMEDGEFKPSDLKKRLKKFTHDFKSNKHPIQPQGKNDILGHVFQDLQKHAQEQINTSAKELENLKKYKDRADAQIQTLKEQIKKTEETITSGRDHNHDSMLEDENKKLQEELVRLKRALEDAKKRTQEGAIPVHIVYRPDSDNGDRASSLNSDEKLLFDELQKELLDLKRNMRHHENDLSKKLIEAETEAAHWKKETKEKEREYEAEMEGYRQATELMREKQEARIQVIAQDLDQAQFVAEALQGMLEAREKALNEEFSNVDMSNMMISAQEDELAKLYDILDKQRDEIENLNQMLDHLAQQGPDGVGAAFDDELWRIRQEVNNLKETLAMQSAYVQAMPGVGTMGTQAGNSGTQAGNMGTQSDGFFQEGGHTVRGPGTALGIQAGVRPFDSTHWNISQHTPRSKVSGSQVTTTGSTVHTSFHPNSANHSDGATRTGSVHVPEASVPLPRHTQNVGMSSGPRVHPVEHLGTERRESKAPPGGKSAVGRQGDLKLPARATDTTGVVNRGESSRHNSRSRVPRALVSSAFEPVHRPEPYHPYQSPPPRPATVPVPARASFSVPLIPPPNSGDLQTYGPNVYHHFSGQPHAVAGQSGAQAVAGQGGAQAVTGGQGLPGSRIYYDGTDGGGVPQFNGYNQPVYRPSPGMMHQGNDPTVAFNPVPVQFIYNTGSSLDGYNGPQAGGSGNYHLGYQTYQPSGPAQLSHYGPGRMYVPAGAGHQGQHPARIYYSAQQPLPMPAPGGAPPPPPGAYAQIQDGGQRAPLMTPVAAGTPIKDNGVGPVVYYDGSVMMVPPSPIRPVSMDAHPRGILKHGGVDQTGNDDSYLFCNVPEHHDLEDYISELQETIKKLKMRLSKEKDFQEESILYEDRKTIKKLLNELEDRREELEGLDLAIERQKRNLKDMKSEEKELKRDRKDAHNELELLRKKNEKKILIRRRRAEDDSFDEAVERSRIKYLTDELHCLERTLAKRHAQLKDTERKLRECNTELKDAKEQARDTIKQYNDATNSLHQALREHQEIEKRSNDVAVELVKASDHLVILKADVKDMERKKNRQEKLLRDIKNIIAKKDADFKEVDGKVKRLTDSLQRLEADVAIHGQREKEMVHALRDSEDVLAKRRAEIQRLKDQIEHSKQELEKLDQQVGRKKTEIQLFAEAQERKQQEFNRVLQDAESDIAARHREIKDCHDDIDNLNHQKADLSSHLKTKRVELQKLKEEIEQEEEVLQRLMNNVNKNKSELKHTFEMQKLEQTELDSVKAQHSQKLLELERTQRALLEEKTDLEQLNAETVRKSADLERLRQAIERERLEVDQLNNEKQNLDDRIAMLTRDRDLLEENYKNLDEKLNTMRRNQRAMEEKMDSTSSRLEIVEAELRVREREMEDAEIQREAMQKDIQSLKQNIKESKQELKILQDTIREAEDQMSGLDQDVRNTFHQRDQAKLELEHLNEQIRHSSVTHEEHSRQEKTKYKELQDLLRTLSEREMENQETSIALNKLRKDVEKEETRLIRLVDNANSDLQLVREELTAKQEELEAMKTEYTELQKNTDEMQYNKDKCLELNKVCQILEQDLRERTVEKTELAKALSTSYDDVQKLQKEAFEMQEKMTKERSELENALRDLQENLEQTKQEVKQVENRSFSQVTELQTLAEKHFNRANSLEAELSQAKKEVILTKAQLASQAMLNKQLDDMYNALNWSREDLNFSSQYQSWGEDHPQTLIDETFQSNTQHSLSDASPENNKENISAVELIFGPDDKCNLHLRDKLKKSTLRERLAEEQDYLRFQLRQQMLRHSETMESARLKSDETIDCLRRKLNALQEVLFNTNPKLQNISQWKRARSRSPAYKIDAQIRHRSPSPNDKSGRSYFIQRRSRSSESLDNSLTPERDFL</sequence>
<feature type="coiled-coil region" evidence="3">
    <location>
        <begin position="1769"/>
        <end position="2357"/>
    </location>
</feature>
<dbReference type="InterPro" id="IPR051176">
    <property type="entry name" value="Cent_Immune-Sig_Mod"/>
</dbReference>
<keyword evidence="3" id="KW-0175">Coiled coil</keyword>
<dbReference type="Gene3D" id="3.80.10.10">
    <property type="entry name" value="Ribonuclease Inhibitor"/>
    <property type="match status" value="1"/>
</dbReference>
<feature type="compositionally biased region" description="Polar residues" evidence="4">
    <location>
        <begin position="1235"/>
        <end position="1250"/>
    </location>
</feature>
<feature type="region of interest" description="Disordered" evidence="4">
    <location>
        <begin position="1282"/>
        <end position="1302"/>
    </location>
</feature>
<keyword evidence="2" id="KW-0677">Repeat</keyword>
<feature type="region of interest" description="Disordered" evidence="4">
    <location>
        <begin position="2650"/>
        <end position="2691"/>
    </location>
</feature>
<evidence type="ECO:0000256" key="1">
    <source>
        <dbReference type="ARBA" id="ARBA00022614"/>
    </source>
</evidence>
<feature type="coiled-coil region" evidence="3">
    <location>
        <begin position="449"/>
        <end position="490"/>
    </location>
</feature>
<dbReference type="PROSITE" id="PS51450">
    <property type="entry name" value="LRR"/>
    <property type="match status" value="3"/>
</dbReference>
<feature type="coiled-coil region" evidence="3">
    <location>
        <begin position="874"/>
        <end position="938"/>
    </location>
</feature>
<dbReference type="PANTHER" id="PTHR15715:SF37">
    <property type="entry name" value="LD47843P"/>
    <property type="match status" value="1"/>
</dbReference>
<dbReference type="PANTHER" id="PTHR15715">
    <property type="entry name" value="CENTROSOMAL PROTEIN OF 170 KDA"/>
    <property type="match status" value="1"/>
</dbReference>
<dbReference type="InterPro" id="IPR001611">
    <property type="entry name" value="Leu-rich_rpt"/>
</dbReference>
<feature type="region of interest" description="Disordered" evidence="4">
    <location>
        <begin position="1"/>
        <end position="67"/>
    </location>
</feature>
<evidence type="ECO:0008006" key="7">
    <source>
        <dbReference type="Google" id="ProtNLM"/>
    </source>
</evidence>
<feature type="coiled-coil region" evidence="3">
    <location>
        <begin position="275"/>
        <end position="372"/>
    </location>
</feature>
<feature type="compositionally biased region" description="Pro residues" evidence="4">
    <location>
        <begin position="1354"/>
        <end position="1363"/>
    </location>
</feature>
<dbReference type="SMART" id="SM00369">
    <property type="entry name" value="LRR_TYP"/>
    <property type="match status" value="4"/>
</dbReference>
<feature type="coiled-coil region" evidence="3">
    <location>
        <begin position="964"/>
        <end position="1027"/>
    </location>
</feature>
<feature type="compositionally biased region" description="Low complexity" evidence="4">
    <location>
        <begin position="1217"/>
        <end position="1234"/>
    </location>
</feature>
<evidence type="ECO:0000313" key="5">
    <source>
        <dbReference type="EMBL" id="CAL1547619.1"/>
    </source>
</evidence>
<feature type="region of interest" description="Disordered" evidence="4">
    <location>
        <begin position="1211"/>
        <end position="1252"/>
    </location>
</feature>
<feature type="coiled-coil region" evidence="3">
    <location>
        <begin position="1081"/>
        <end position="1115"/>
    </location>
</feature>
<feature type="region of interest" description="Disordered" evidence="4">
    <location>
        <begin position="575"/>
        <end position="603"/>
    </location>
</feature>
<evidence type="ECO:0000256" key="3">
    <source>
        <dbReference type="SAM" id="Coils"/>
    </source>
</evidence>
<name>A0AAV2IKJ1_LYMST</name>
<keyword evidence="6" id="KW-1185">Reference proteome</keyword>
<dbReference type="EMBL" id="CAXITT010001026">
    <property type="protein sequence ID" value="CAL1547619.1"/>
    <property type="molecule type" value="Genomic_DNA"/>
</dbReference>
<dbReference type="Proteomes" id="UP001497497">
    <property type="component" value="Unassembled WGS sequence"/>
</dbReference>
<organism evidence="5 6">
    <name type="scientific">Lymnaea stagnalis</name>
    <name type="common">Great pond snail</name>
    <name type="synonym">Helix stagnalis</name>
    <dbReference type="NCBI Taxonomy" id="6523"/>
    <lineage>
        <taxon>Eukaryota</taxon>
        <taxon>Metazoa</taxon>
        <taxon>Spiralia</taxon>
        <taxon>Lophotrochozoa</taxon>
        <taxon>Mollusca</taxon>
        <taxon>Gastropoda</taxon>
        <taxon>Heterobranchia</taxon>
        <taxon>Euthyneura</taxon>
        <taxon>Panpulmonata</taxon>
        <taxon>Hygrophila</taxon>
        <taxon>Lymnaeoidea</taxon>
        <taxon>Lymnaeidae</taxon>
        <taxon>Lymnaea</taxon>
    </lineage>
</organism>
<feature type="coiled-coil region" evidence="3">
    <location>
        <begin position="2396"/>
        <end position="2480"/>
    </location>
</feature>
<feature type="region of interest" description="Disordered" evidence="4">
    <location>
        <begin position="1344"/>
        <end position="1365"/>
    </location>
</feature>
<accession>A0AAV2IKJ1</accession>
<comment type="caution">
    <text evidence="5">The sequence shown here is derived from an EMBL/GenBank/DDBJ whole genome shotgun (WGS) entry which is preliminary data.</text>
</comment>
<evidence type="ECO:0000256" key="2">
    <source>
        <dbReference type="ARBA" id="ARBA00022737"/>
    </source>
</evidence>
<keyword evidence="1" id="KW-0433">Leucine-rich repeat</keyword>
<dbReference type="SUPFAM" id="SSF52058">
    <property type="entry name" value="L domain-like"/>
    <property type="match status" value="1"/>
</dbReference>
<dbReference type="InterPro" id="IPR003591">
    <property type="entry name" value="Leu-rich_rpt_typical-subtyp"/>
</dbReference>
<evidence type="ECO:0000256" key="4">
    <source>
        <dbReference type="SAM" id="MobiDB-lite"/>
    </source>
</evidence>
<feature type="compositionally biased region" description="Polar residues" evidence="4">
    <location>
        <begin position="9"/>
        <end position="19"/>
    </location>
</feature>
<gene>
    <name evidence="5" type="ORF">GSLYS_00020936001</name>
</gene>
<protein>
    <recommendedName>
        <fullName evidence="7">Centriolin</fullName>
    </recommendedName>
</protein>
<dbReference type="Pfam" id="PF14580">
    <property type="entry name" value="LRR_9"/>
    <property type="match status" value="1"/>
</dbReference>
<proteinExistence type="predicted"/>
<feature type="coiled-coil region" evidence="3">
    <location>
        <begin position="1641"/>
        <end position="1736"/>
    </location>
</feature>
<evidence type="ECO:0000313" key="6">
    <source>
        <dbReference type="Proteomes" id="UP001497497"/>
    </source>
</evidence>
<feature type="compositionally biased region" description="Basic and acidic residues" evidence="4">
    <location>
        <begin position="34"/>
        <end position="45"/>
    </location>
</feature>
<dbReference type="InterPro" id="IPR032675">
    <property type="entry name" value="LRR_dom_sf"/>
</dbReference>
<reference evidence="5 6" key="1">
    <citation type="submission" date="2024-04" db="EMBL/GenBank/DDBJ databases">
        <authorList>
            <consortium name="Genoscope - CEA"/>
            <person name="William W."/>
        </authorList>
    </citation>
    <scope>NUCLEOTIDE SEQUENCE [LARGE SCALE GENOMIC DNA]</scope>
</reference>